<name>A0A542W0S0_ZYMMB</name>
<evidence type="ECO:0000313" key="1">
    <source>
        <dbReference type="EMBL" id="TQL17185.1"/>
    </source>
</evidence>
<proteinExistence type="predicted"/>
<dbReference type="Gene3D" id="2.30.30.40">
    <property type="entry name" value="SH3 Domains"/>
    <property type="match status" value="1"/>
</dbReference>
<dbReference type="Proteomes" id="UP000316887">
    <property type="component" value="Unassembled WGS sequence"/>
</dbReference>
<gene>
    <name evidence="1" type="ORF">FBY58_0754</name>
</gene>
<dbReference type="InterPro" id="IPR010466">
    <property type="entry name" value="DUF1058"/>
</dbReference>
<protein>
    <submittedName>
        <fullName evidence="1">SH3-like domain-containing protein</fullName>
    </submittedName>
</protein>
<sequence length="176" mass="19364">MARVFQSGEKILFCAVAQFFIFCLSLGFFISAPASAAVIHTSLPYWASISASEAFMRSGPGANYPAIWHYERPDLPVKVVARHENWRKVEDIDGASGWIASALLSDRRTAILNGSGIQNLYADPSATAAIVWRAESGVIGRISKCRQNWCLFNIHGQTGYVNTRSLWGVGPNEEIK</sequence>
<evidence type="ECO:0000313" key="2">
    <source>
        <dbReference type="Proteomes" id="UP000316887"/>
    </source>
</evidence>
<reference evidence="1 2" key="1">
    <citation type="submission" date="2019-06" db="EMBL/GenBank/DDBJ databases">
        <title>Genome sequencing of Zymomonas mobilis strains for genetic engineering and biofuel applications.</title>
        <authorList>
            <person name="Teravest M."/>
        </authorList>
    </citation>
    <scope>NUCLEOTIDE SEQUENCE [LARGE SCALE GENOMIC DNA]</scope>
    <source>
        <strain evidence="1 2">AN0101</strain>
    </source>
</reference>
<dbReference type="EMBL" id="VFOF01000001">
    <property type="protein sequence ID" value="TQL17185.1"/>
    <property type="molecule type" value="Genomic_DNA"/>
</dbReference>
<dbReference type="AlphaFoldDB" id="A0A542W0S0"/>
<comment type="caution">
    <text evidence="1">The sequence shown here is derived from an EMBL/GenBank/DDBJ whole genome shotgun (WGS) entry which is preliminary data.</text>
</comment>
<dbReference type="Pfam" id="PF06347">
    <property type="entry name" value="SH3_4"/>
    <property type="match status" value="2"/>
</dbReference>
<organism evidence="1 2">
    <name type="scientific">Zymomonas mobilis</name>
    <dbReference type="NCBI Taxonomy" id="542"/>
    <lineage>
        <taxon>Bacteria</taxon>
        <taxon>Pseudomonadati</taxon>
        <taxon>Pseudomonadota</taxon>
        <taxon>Alphaproteobacteria</taxon>
        <taxon>Sphingomonadales</taxon>
        <taxon>Zymomonadaceae</taxon>
        <taxon>Zymomonas</taxon>
    </lineage>
</organism>
<accession>A0A542W0S0</accession>